<feature type="region of interest" description="Disordered" evidence="1">
    <location>
        <begin position="297"/>
        <end position="332"/>
    </location>
</feature>
<accession>A0AAV1WAQ8</accession>
<evidence type="ECO:0000313" key="3">
    <source>
        <dbReference type="Proteomes" id="UP001497480"/>
    </source>
</evidence>
<dbReference type="AlphaFoldDB" id="A0AAV1WAQ8"/>
<reference evidence="2 3" key="1">
    <citation type="submission" date="2024-03" db="EMBL/GenBank/DDBJ databases">
        <authorList>
            <person name="Martinez-Hernandez J."/>
        </authorList>
    </citation>
    <scope>NUCLEOTIDE SEQUENCE [LARGE SCALE GENOMIC DNA]</scope>
</reference>
<comment type="caution">
    <text evidence="2">The sequence shown here is derived from an EMBL/GenBank/DDBJ whole genome shotgun (WGS) entry which is preliminary data.</text>
</comment>
<keyword evidence="3" id="KW-1185">Reference proteome</keyword>
<sequence length="395" mass="46256">MASSSMKQKTNASQRSQGTSMETNPLDLTKLLANDNQRKVFEEHFHCRPIFTPKYGNIVKFEHEDFMFPYLLRQQNLFYFCCETNDIYPELITVFYCNMNFRKNRITSYVKGKEIVPDLKTFGSLCCNIPSKGNIVGFGLQCEWDNYDRKEFYYSMCRISRDEIELRKQQSLGETVKNRDILSVGHLKLEDRLLHYLLSYVILPKFSNHSQISDIELQLMYAIKMNIKLNWSEMIMRQMWNVRGTQSLLPYAILITNFLQHFGVPTSGESMVPLNLREIKIDVEIVHKMGFSVDPRDRSCRTYKHRSNKEPAPSNQTEPNPHTPQPSEFHDQYSSSVVMPSNQMIMDELYSLRGYITNRMDALDTQNQQIQYELHCLSSKLRSMEVDEDSSEPES</sequence>
<evidence type="ECO:0000256" key="1">
    <source>
        <dbReference type="SAM" id="MobiDB-lite"/>
    </source>
</evidence>
<organism evidence="2 3">
    <name type="scientific">Lupinus luteus</name>
    <name type="common">European yellow lupine</name>
    <dbReference type="NCBI Taxonomy" id="3873"/>
    <lineage>
        <taxon>Eukaryota</taxon>
        <taxon>Viridiplantae</taxon>
        <taxon>Streptophyta</taxon>
        <taxon>Embryophyta</taxon>
        <taxon>Tracheophyta</taxon>
        <taxon>Spermatophyta</taxon>
        <taxon>Magnoliopsida</taxon>
        <taxon>eudicotyledons</taxon>
        <taxon>Gunneridae</taxon>
        <taxon>Pentapetalae</taxon>
        <taxon>rosids</taxon>
        <taxon>fabids</taxon>
        <taxon>Fabales</taxon>
        <taxon>Fabaceae</taxon>
        <taxon>Papilionoideae</taxon>
        <taxon>50 kb inversion clade</taxon>
        <taxon>genistoids sensu lato</taxon>
        <taxon>core genistoids</taxon>
        <taxon>Genisteae</taxon>
        <taxon>Lupinus</taxon>
    </lineage>
</organism>
<proteinExistence type="predicted"/>
<dbReference type="Proteomes" id="UP001497480">
    <property type="component" value="Unassembled WGS sequence"/>
</dbReference>
<gene>
    <name evidence="2" type="ORF">LLUT_LOCUS7164</name>
</gene>
<feature type="region of interest" description="Disordered" evidence="1">
    <location>
        <begin position="1"/>
        <end position="22"/>
    </location>
</feature>
<evidence type="ECO:0000313" key="2">
    <source>
        <dbReference type="EMBL" id="CAL0306104.1"/>
    </source>
</evidence>
<dbReference type="EMBL" id="CAXHTB010000005">
    <property type="protein sequence ID" value="CAL0306104.1"/>
    <property type="molecule type" value="Genomic_DNA"/>
</dbReference>
<protein>
    <submittedName>
        <fullName evidence="2">Uncharacterized protein</fullName>
    </submittedName>
</protein>
<name>A0AAV1WAQ8_LUPLU</name>